<dbReference type="EMBL" id="AWFG01000021">
    <property type="protein sequence ID" value="KCZ58388.1"/>
    <property type="molecule type" value="Genomic_DNA"/>
</dbReference>
<keyword evidence="1" id="KW-0456">Lyase</keyword>
<name>A0A062UHX3_9PROT</name>
<dbReference type="Proteomes" id="UP000027190">
    <property type="component" value="Unassembled WGS sequence"/>
</dbReference>
<proteinExistence type="predicted"/>
<keyword evidence="4" id="KW-1185">Reference proteome</keyword>
<comment type="caution">
    <text evidence="3">The sequence shown here is derived from an EMBL/GenBank/DDBJ whole genome shotgun (WGS) entry which is preliminary data.</text>
</comment>
<evidence type="ECO:0000259" key="2">
    <source>
        <dbReference type="Pfam" id="PF04909"/>
    </source>
</evidence>
<dbReference type="SUPFAM" id="SSF51556">
    <property type="entry name" value="Metallo-dependent hydrolases"/>
    <property type="match status" value="1"/>
</dbReference>
<dbReference type="PANTHER" id="PTHR21240">
    <property type="entry name" value="2-AMINO-3-CARBOXYLMUCONATE-6-SEMIALDEHYDE DECARBOXYLASE"/>
    <property type="match status" value="1"/>
</dbReference>
<feature type="domain" description="Amidohydrolase-related" evidence="2">
    <location>
        <begin position="22"/>
        <end position="299"/>
    </location>
</feature>
<dbReference type="GO" id="GO:0016787">
    <property type="term" value="F:hydrolase activity"/>
    <property type="evidence" value="ECO:0007669"/>
    <property type="project" value="InterPro"/>
</dbReference>
<dbReference type="PATRIC" id="fig|1280947.3.peg.1805"/>
<sequence length="315" mass="34015">MRCASSVDATLLIGDKPFRQLDNRSWDVSRRLEDMDRDGVAVQVLSPMPELLSYWIDVQGAEALCDYVNGQIGDMNAAAPKRFRGLGALPLQNPTESMRYLQRIRDNFGLLGVEIGSNINGRLLGDRLFDPFWEAAEALDMAVFVHALHPVAVKSLDVTPVFTAFAGFPIDVAMSAASMMMEGTLLRFPKLRVGFSHGGGALSSILGRLDKGWAATAGFGIDGLEAPSVQAAKLFYDSNVYDPATLAHAATVMAPGHVFAGTDYPYLIQQENLAAFLASTGLGATDIDSLREGAARKFLKSDFDAFIPTQTHSHG</sequence>
<dbReference type="PANTHER" id="PTHR21240:SF28">
    <property type="entry name" value="ISO-OROTATE DECARBOXYLASE (EUROFUNG)"/>
    <property type="match status" value="1"/>
</dbReference>
<dbReference type="eggNOG" id="COG2159">
    <property type="taxonomic scope" value="Bacteria"/>
</dbReference>
<dbReference type="Gene3D" id="3.20.20.140">
    <property type="entry name" value="Metal-dependent hydrolases"/>
    <property type="match status" value="1"/>
</dbReference>
<dbReference type="STRING" id="1280947.HY30_16090"/>
<dbReference type="GO" id="GO:0019748">
    <property type="term" value="P:secondary metabolic process"/>
    <property type="evidence" value="ECO:0007669"/>
    <property type="project" value="TreeGrafter"/>
</dbReference>
<dbReference type="GO" id="GO:0016831">
    <property type="term" value="F:carboxy-lyase activity"/>
    <property type="evidence" value="ECO:0007669"/>
    <property type="project" value="InterPro"/>
</dbReference>
<dbReference type="GO" id="GO:0005737">
    <property type="term" value="C:cytoplasm"/>
    <property type="evidence" value="ECO:0007669"/>
    <property type="project" value="TreeGrafter"/>
</dbReference>
<dbReference type="InterPro" id="IPR032466">
    <property type="entry name" value="Metal_Hydrolase"/>
</dbReference>
<protein>
    <recommendedName>
        <fullName evidence="2">Amidohydrolase-related domain-containing protein</fullName>
    </recommendedName>
</protein>
<dbReference type="InterPro" id="IPR032465">
    <property type="entry name" value="ACMSD"/>
</dbReference>
<gene>
    <name evidence="3" type="ORF">HY30_16090</name>
</gene>
<dbReference type="InterPro" id="IPR006680">
    <property type="entry name" value="Amidohydro-rel"/>
</dbReference>
<evidence type="ECO:0000313" key="4">
    <source>
        <dbReference type="Proteomes" id="UP000027190"/>
    </source>
</evidence>
<reference evidence="3 4" key="1">
    <citation type="journal article" date="2014" name="Antonie Van Leeuwenhoek">
        <title>Hyphomonas beringensis sp. nov. and Hyphomonas chukchiensis sp. nov., isolated from surface seawater of the Bering Sea and Chukchi Sea.</title>
        <authorList>
            <person name="Li C."/>
            <person name="Lai Q."/>
            <person name="Li G."/>
            <person name="Dong C."/>
            <person name="Wang J."/>
            <person name="Liao Y."/>
            <person name="Shao Z."/>
        </authorList>
    </citation>
    <scope>NUCLEOTIDE SEQUENCE [LARGE SCALE GENOMIC DNA]</scope>
    <source>
        <strain evidence="3 4">BH-BN04-4</strain>
    </source>
</reference>
<evidence type="ECO:0000256" key="1">
    <source>
        <dbReference type="ARBA" id="ARBA00023239"/>
    </source>
</evidence>
<organism evidence="3 4">
    <name type="scientific">Hyphomonas chukchiensis</name>
    <dbReference type="NCBI Taxonomy" id="1280947"/>
    <lineage>
        <taxon>Bacteria</taxon>
        <taxon>Pseudomonadati</taxon>
        <taxon>Pseudomonadota</taxon>
        <taxon>Alphaproteobacteria</taxon>
        <taxon>Hyphomonadales</taxon>
        <taxon>Hyphomonadaceae</taxon>
        <taxon>Hyphomonas</taxon>
    </lineage>
</organism>
<dbReference type="Pfam" id="PF04909">
    <property type="entry name" value="Amidohydro_2"/>
    <property type="match status" value="1"/>
</dbReference>
<evidence type="ECO:0000313" key="3">
    <source>
        <dbReference type="EMBL" id="KCZ58388.1"/>
    </source>
</evidence>
<dbReference type="AlphaFoldDB" id="A0A062UHX3"/>
<accession>A0A062UHX3</accession>